<organism evidence="2 3">
    <name type="scientific">Wickerhamomyces anomalus (strain ATCC 58044 / CBS 1984 / NCYC 433 / NRRL Y-366-8)</name>
    <name type="common">Yeast</name>
    <name type="synonym">Hansenula anomala</name>
    <dbReference type="NCBI Taxonomy" id="683960"/>
    <lineage>
        <taxon>Eukaryota</taxon>
        <taxon>Fungi</taxon>
        <taxon>Dikarya</taxon>
        <taxon>Ascomycota</taxon>
        <taxon>Saccharomycotina</taxon>
        <taxon>Saccharomycetes</taxon>
        <taxon>Phaffomycetales</taxon>
        <taxon>Wickerhamomycetaceae</taxon>
        <taxon>Wickerhamomyces</taxon>
    </lineage>
</organism>
<dbReference type="InterPro" id="IPR043132">
    <property type="entry name" value="BCAT-like_C"/>
</dbReference>
<dbReference type="RefSeq" id="XP_019041582.1">
    <property type="nucleotide sequence ID" value="XM_019180893.1"/>
</dbReference>
<dbReference type="Gene3D" id="3.20.10.10">
    <property type="entry name" value="D-amino Acid Aminotransferase, subunit A, domain 2"/>
    <property type="match status" value="1"/>
</dbReference>
<dbReference type="GO" id="GO:0046394">
    <property type="term" value="P:carboxylic acid biosynthetic process"/>
    <property type="evidence" value="ECO:0007669"/>
    <property type="project" value="UniProtKB-ARBA"/>
</dbReference>
<dbReference type="GO" id="GO:0003824">
    <property type="term" value="F:catalytic activity"/>
    <property type="evidence" value="ECO:0007669"/>
    <property type="project" value="InterPro"/>
</dbReference>
<accession>A0A1E3PAD7</accession>
<protein>
    <recommendedName>
        <fullName evidence="4">Aminodeoxychorismate lyase</fullName>
    </recommendedName>
</protein>
<evidence type="ECO:0000313" key="2">
    <source>
        <dbReference type="EMBL" id="ODQ62375.1"/>
    </source>
</evidence>
<dbReference type="EMBL" id="KV454208">
    <property type="protein sequence ID" value="ODQ62375.1"/>
    <property type="molecule type" value="Genomic_DNA"/>
</dbReference>
<dbReference type="InterPro" id="IPR036038">
    <property type="entry name" value="Aminotransferase-like"/>
</dbReference>
<feature type="non-terminal residue" evidence="2">
    <location>
        <position position="270"/>
    </location>
</feature>
<evidence type="ECO:0000256" key="1">
    <source>
        <dbReference type="ARBA" id="ARBA00009320"/>
    </source>
</evidence>
<dbReference type="InterPro" id="IPR001544">
    <property type="entry name" value="Aminotrans_IV"/>
</dbReference>
<comment type="similarity">
    <text evidence="1">Belongs to the class-IV pyridoxal-phosphate-dependent aminotransferase family.</text>
</comment>
<dbReference type="InterPro" id="IPR050571">
    <property type="entry name" value="Class-IV_PLP-Dep_Aminotrnsfr"/>
</dbReference>
<dbReference type="GeneID" id="30198139"/>
<dbReference type="AlphaFoldDB" id="A0A1E3PAD7"/>
<dbReference type="SUPFAM" id="SSF56752">
    <property type="entry name" value="D-aminoacid aminotransferase-like PLP-dependent enzymes"/>
    <property type="match status" value="1"/>
</dbReference>
<feature type="non-terminal residue" evidence="2">
    <location>
        <position position="1"/>
    </location>
</feature>
<evidence type="ECO:0008006" key="4">
    <source>
        <dbReference type="Google" id="ProtNLM"/>
    </source>
</evidence>
<keyword evidence="3" id="KW-1185">Reference proteome</keyword>
<evidence type="ECO:0000313" key="3">
    <source>
        <dbReference type="Proteomes" id="UP000094112"/>
    </source>
</evidence>
<dbReference type="Gene3D" id="3.30.470.10">
    <property type="match status" value="1"/>
</dbReference>
<dbReference type="STRING" id="683960.A0A1E3PAD7"/>
<dbReference type="Pfam" id="PF01063">
    <property type="entry name" value="Aminotran_4"/>
    <property type="match status" value="1"/>
</dbReference>
<dbReference type="OrthoDB" id="5288718at2759"/>
<reference evidence="2 3" key="1">
    <citation type="journal article" date="2016" name="Proc. Natl. Acad. Sci. U.S.A.">
        <title>Comparative genomics of biotechnologically important yeasts.</title>
        <authorList>
            <person name="Riley R."/>
            <person name="Haridas S."/>
            <person name="Wolfe K.H."/>
            <person name="Lopes M.R."/>
            <person name="Hittinger C.T."/>
            <person name="Goeker M."/>
            <person name="Salamov A.A."/>
            <person name="Wisecaver J.H."/>
            <person name="Long T.M."/>
            <person name="Calvey C.H."/>
            <person name="Aerts A.L."/>
            <person name="Barry K.W."/>
            <person name="Choi C."/>
            <person name="Clum A."/>
            <person name="Coughlan A.Y."/>
            <person name="Deshpande S."/>
            <person name="Douglass A.P."/>
            <person name="Hanson S.J."/>
            <person name="Klenk H.-P."/>
            <person name="LaButti K.M."/>
            <person name="Lapidus A."/>
            <person name="Lindquist E.A."/>
            <person name="Lipzen A.M."/>
            <person name="Meier-Kolthoff J.P."/>
            <person name="Ohm R.A."/>
            <person name="Otillar R.P."/>
            <person name="Pangilinan J.L."/>
            <person name="Peng Y."/>
            <person name="Rokas A."/>
            <person name="Rosa C.A."/>
            <person name="Scheuner C."/>
            <person name="Sibirny A.A."/>
            <person name="Slot J.C."/>
            <person name="Stielow J.B."/>
            <person name="Sun H."/>
            <person name="Kurtzman C.P."/>
            <person name="Blackwell M."/>
            <person name="Grigoriev I.V."/>
            <person name="Jeffries T.W."/>
        </authorList>
    </citation>
    <scope>NUCLEOTIDE SEQUENCE [LARGE SCALE GENOMIC DNA]</scope>
    <source>
        <strain evidence="3">ATCC 58044 / CBS 1984 / NCYC 433 / NRRL Y-366-8</strain>
    </source>
</reference>
<gene>
    <name evidence="2" type="ORF">WICANDRAFT_21079</name>
</gene>
<dbReference type="PANTHER" id="PTHR42743">
    <property type="entry name" value="AMINO-ACID AMINOTRANSFERASE"/>
    <property type="match status" value="1"/>
</dbReference>
<proteinExistence type="inferred from homology"/>
<name>A0A1E3PAD7_WICAA</name>
<sequence>KEYAPTIAQIEDQYINSEFEIDDINFEILSTIRYDPLLTDSVDPNIFEPTSDNSKLFFLFDEHFHRLNFTLDFFKFGFEIERDELLLKLNEVISGLDKSNSYRIRLTVNKEGDVKITAQLTSQRYNLFDGFNTLENYSSPLWNIYIDTEPIPISPFTSFKTTKRDRYTEARERMLKPNFEAPQEVLLYNTANQVTEGSITNLAFKTTDFKTGDELWVTPPLASGCLCGVVRHLLLTKGLITEKQVNLKDVRIGDEVLLFNGLQGVVKGIV</sequence>
<dbReference type="PANTHER" id="PTHR42743:SF11">
    <property type="entry name" value="AMINODEOXYCHORISMATE LYASE"/>
    <property type="match status" value="1"/>
</dbReference>
<dbReference type="Proteomes" id="UP000094112">
    <property type="component" value="Unassembled WGS sequence"/>
</dbReference>
<dbReference type="InterPro" id="IPR043131">
    <property type="entry name" value="BCAT-like_N"/>
</dbReference>